<evidence type="ECO:0000256" key="3">
    <source>
        <dbReference type="ARBA" id="ARBA00022980"/>
    </source>
</evidence>
<dbReference type="PROSITE" id="PS01108">
    <property type="entry name" value="RIBOSOMAL_L24"/>
    <property type="match status" value="1"/>
</dbReference>
<dbReference type="InterPro" id="IPR003256">
    <property type="entry name" value="Ribosomal_uL24"/>
</dbReference>
<keyword evidence="6" id="KW-0694">RNA-binding</keyword>
<dbReference type="GO" id="GO:0006412">
    <property type="term" value="P:translation"/>
    <property type="evidence" value="ECO:0007669"/>
    <property type="project" value="UniProtKB-UniRule"/>
</dbReference>
<dbReference type="PANTHER" id="PTHR12903">
    <property type="entry name" value="MITOCHONDRIAL RIBOSOMAL PROTEIN L24"/>
    <property type="match status" value="1"/>
</dbReference>
<dbReference type="CDD" id="cd06089">
    <property type="entry name" value="KOW_RPL26"/>
    <property type="match status" value="1"/>
</dbReference>
<geneLocation type="chloroplast" evidence="9"/>
<organism evidence="9">
    <name type="scientific">Caloglossa monosticha</name>
    <dbReference type="NCBI Taxonomy" id="76906"/>
    <lineage>
        <taxon>Eukaryota</taxon>
        <taxon>Rhodophyta</taxon>
        <taxon>Florideophyceae</taxon>
        <taxon>Rhodymeniophycidae</taxon>
        <taxon>Ceramiales</taxon>
        <taxon>Delesseriaceae</taxon>
        <taxon>Caloglossa</taxon>
    </lineage>
</organism>
<comment type="subunit">
    <text evidence="6">Part of the 50S ribosomal subunit.</text>
</comment>
<keyword evidence="3 6" id="KW-0689">Ribosomal protein</keyword>
<dbReference type="GO" id="GO:0005840">
    <property type="term" value="C:ribosome"/>
    <property type="evidence" value="ECO:0007669"/>
    <property type="project" value="UniProtKB-KW"/>
</dbReference>
<evidence type="ECO:0000256" key="5">
    <source>
        <dbReference type="ARBA" id="ARBA00035282"/>
    </source>
</evidence>
<evidence type="ECO:0000259" key="8">
    <source>
        <dbReference type="SMART" id="SM00739"/>
    </source>
</evidence>
<dbReference type="InterPro" id="IPR005825">
    <property type="entry name" value="Ribosomal_uL24_CS"/>
</dbReference>
<keyword evidence="4 6" id="KW-0687">Ribonucleoprotein</keyword>
<dbReference type="InterPro" id="IPR014722">
    <property type="entry name" value="Rib_uL2_dom2"/>
</dbReference>
<dbReference type="EMBL" id="MF101416">
    <property type="protein sequence ID" value="ARW61091.1"/>
    <property type="molecule type" value="Genomic_DNA"/>
</dbReference>
<comment type="function">
    <text evidence="1 6">One of two assembly initiator proteins, it binds directly to the 5'-end of the 23S rRNA, where it nucleates assembly of the 50S subunit.</text>
</comment>
<accession>A0A1Z1M5H7</accession>
<name>A0A1Z1M5H7_9FLOR</name>
<sequence length="78" mass="8925">MIKRKKIKLKIGDSVKIISGKYKNQSGKIIKIIRKKESAVIENINLKIKHIKPKQSEEKGNIEKIAGHIHISNIQKKT</sequence>
<dbReference type="GO" id="GO:0003735">
    <property type="term" value="F:structural constituent of ribosome"/>
    <property type="evidence" value="ECO:0007669"/>
    <property type="project" value="InterPro"/>
</dbReference>
<evidence type="ECO:0000256" key="2">
    <source>
        <dbReference type="ARBA" id="ARBA00010618"/>
    </source>
</evidence>
<dbReference type="HAMAP" id="MF_01326_B">
    <property type="entry name" value="Ribosomal_uL24_B"/>
    <property type="match status" value="1"/>
</dbReference>
<dbReference type="GO" id="GO:0009507">
    <property type="term" value="C:chloroplast"/>
    <property type="evidence" value="ECO:0007669"/>
    <property type="project" value="UniProtKB-SubCell"/>
</dbReference>
<evidence type="ECO:0000256" key="1">
    <source>
        <dbReference type="ARBA" id="ARBA00004072"/>
    </source>
</evidence>
<evidence type="ECO:0000313" key="9">
    <source>
        <dbReference type="EMBL" id="ARW61091.1"/>
    </source>
</evidence>
<dbReference type="SUPFAM" id="SSF50104">
    <property type="entry name" value="Translation proteins SH3-like domain"/>
    <property type="match status" value="1"/>
</dbReference>
<gene>
    <name evidence="6 9" type="primary">rpl24</name>
</gene>
<keyword evidence="9" id="KW-0150">Chloroplast</keyword>
<dbReference type="AlphaFoldDB" id="A0A1Z1M5H7"/>
<feature type="domain" description="KOW" evidence="8">
    <location>
        <begin position="8"/>
        <end position="35"/>
    </location>
</feature>
<dbReference type="GeneID" id="33354073"/>
<dbReference type="NCBIfam" id="TIGR01079">
    <property type="entry name" value="rplX_bact"/>
    <property type="match status" value="1"/>
</dbReference>
<protein>
    <recommendedName>
        <fullName evidence="5 6">Large ribosomal subunit protein uL24c</fullName>
    </recommendedName>
</protein>
<evidence type="ECO:0000256" key="6">
    <source>
        <dbReference type="HAMAP-Rule" id="MF_01326"/>
    </source>
</evidence>
<evidence type="ECO:0000256" key="7">
    <source>
        <dbReference type="RuleBase" id="RU003477"/>
    </source>
</evidence>
<dbReference type="GO" id="GO:1990904">
    <property type="term" value="C:ribonucleoprotein complex"/>
    <property type="evidence" value="ECO:0007669"/>
    <property type="project" value="UniProtKB-KW"/>
</dbReference>
<dbReference type="Pfam" id="PF00467">
    <property type="entry name" value="KOW"/>
    <property type="match status" value="1"/>
</dbReference>
<keyword evidence="9" id="KW-0934">Plastid</keyword>
<comment type="similarity">
    <text evidence="2 6 7">Belongs to the universal ribosomal protein uL24 family.</text>
</comment>
<comment type="subcellular location">
    <subcellularLocation>
        <location evidence="6">Plastid</location>
        <location evidence="6">Chloroplast</location>
    </subcellularLocation>
</comment>
<proteinExistence type="inferred from homology"/>
<reference evidence="9" key="1">
    <citation type="journal article" date="2017" name="J. Phycol.">
        <title>Analysis of chloroplast genomes and a supermatrix inform reclassification of the Rhodomelaceae (Rhodophyta).</title>
        <authorList>
            <person name="Diaz-Tapia P."/>
            <person name="Maggs C.A."/>
            <person name="West J.A."/>
            <person name="Verbruggen H."/>
        </authorList>
    </citation>
    <scope>NUCLEOTIDE SEQUENCE</scope>
    <source>
        <strain evidence="9">JW3046</strain>
    </source>
</reference>
<dbReference type="InterPro" id="IPR041988">
    <property type="entry name" value="Ribosomal_uL24_KOW"/>
</dbReference>
<dbReference type="InterPro" id="IPR008991">
    <property type="entry name" value="Translation_prot_SH3-like_sf"/>
</dbReference>
<dbReference type="SMART" id="SM00739">
    <property type="entry name" value="KOW"/>
    <property type="match status" value="1"/>
</dbReference>
<dbReference type="Gene3D" id="2.30.30.30">
    <property type="match status" value="1"/>
</dbReference>
<dbReference type="RefSeq" id="YP_009392529.1">
    <property type="nucleotide sequence ID" value="NC_035263.1"/>
</dbReference>
<dbReference type="InterPro" id="IPR005824">
    <property type="entry name" value="KOW"/>
</dbReference>
<evidence type="ECO:0000256" key="4">
    <source>
        <dbReference type="ARBA" id="ARBA00023274"/>
    </source>
</evidence>
<keyword evidence="6" id="KW-0699">rRNA-binding</keyword>
<dbReference type="GO" id="GO:0019843">
    <property type="term" value="F:rRNA binding"/>
    <property type="evidence" value="ECO:0007669"/>
    <property type="project" value="UniProtKB-UniRule"/>
</dbReference>